<feature type="domain" description="ABC transporter" evidence="5">
    <location>
        <begin position="4"/>
        <end position="263"/>
    </location>
</feature>
<organism evidence="6 7">
    <name type="scientific">Candidatus Paralactobacillus gallistercoris</name>
    <dbReference type="NCBI Taxonomy" id="2838724"/>
    <lineage>
        <taxon>Bacteria</taxon>
        <taxon>Bacillati</taxon>
        <taxon>Bacillota</taxon>
        <taxon>Bacilli</taxon>
        <taxon>Lactobacillales</taxon>
        <taxon>Lactobacillaceae</taxon>
        <taxon>Lactobacillus</taxon>
    </lineage>
</organism>
<evidence type="ECO:0000259" key="5">
    <source>
        <dbReference type="PROSITE" id="PS50893"/>
    </source>
</evidence>
<dbReference type="InterPro" id="IPR051309">
    <property type="entry name" value="ABCF_ATPase"/>
</dbReference>
<dbReference type="FunFam" id="3.40.50.300:FF:000309">
    <property type="entry name" value="ABC transporter ATP-binding protein"/>
    <property type="match status" value="1"/>
</dbReference>
<keyword evidence="2" id="KW-0547">Nucleotide-binding</keyword>
<gene>
    <name evidence="6" type="ORF">H9901_03935</name>
</gene>
<reference evidence="6" key="1">
    <citation type="journal article" date="2021" name="PeerJ">
        <title>Extensive microbial diversity within the chicken gut microbiome revealed by metagenomics and culture.</title>
        <authorList>
            <person name="Gilroy R."/>
            <person name="Ravi A."/>
            <person name="Getino M."/>
            <person name="Pursley I."/>
            <person name="Horton D.L."/>
            <person name="Alikhan N.F."/>
            <person name="Baker D."/>
            <person name="Gharbi K."/>
            <person name="Hall N."/>
            <person name="Watson M."/>
            <person name="Adriaenssens E.M."/>
            <person name="Foster-Nyarko E."/>
            <person name="Jarju S."/>
            <person name="Secka A."/>
            <person name="Antonio M."/>
            <person name="Oren A."/>
            <person name="Chaudhuri R.R."/>
            <person name="La Ragione R."/>
            <person name="Hildebrand F."/>
            <person name="Pallen M.J."/>
        </authorList>
    </citation>
    <scope>NUCLEOTIDE SEQUENCE</scope>
    <source>
        <strain evidence="6">F6-6636</strain>
    </source>
</reference>
<dbReference type="Gene3D" id="1.10.287.380">
    <property type="entry name" value="Valyl-tRNA synthetase, C-terminal domain"/>
    <property type="match status" value="1"/>
</dbReference>
<dbReference type="PROSITE" id="PS50893">
    <property type="entry name" value="ABC_TRANSPORTER_2"/>
    <property type="match status" value="2"/>
</dbReference>
<dbReference type="InterPro" id="IPR017871">
    <property type="entry name" value="ABC_transporter-like_CS"/>
</dbReference>
<comment type="caution">
    <text evidence="6">The sequence shown here is derived from an EMBL/GenBank/DDBJ whole genome shotgun (WGS) entry which is preliminary data.</text>
</comment>
<dbReference type="CDD" id="cd03221">
    <property type="entry name" value="ABCF_EF-3"/>
    <property type="match status" value="2"/>
</dbReference>
<dbReference type="PANTHER" id="PTHR42855:SF2">
    <property type="entry name" value="DRUG RESISTANCE ABC TRANSPORTER,ATP-BINDING PROTEIN"/>
    <property type="match status" value="1"/>
</dbReference>
<dbReference type="Proteomes" id="UP000777303">
    <property type="component" value="Unassembled WGS sequence"/>
</dbReference>
<dbReference type="InterPro" id="IPR032524">
    <property type="entry name" value="ABC_tran_C"/>
</dbReference>
<dbReference type="Pfam" id="PF00005">
    <property type="entry name" value="ABC_tran"/>
    <property type="match status" value="2"/>
</dbReference>
<evidence type="ECO:0000256" key="3">
    <source>
        <dbReference type="ARBA" id="ARBA00022840"/>
    </source>
</evidence>
<dbReference type="SMART" id="SM00382">
    <property type="entry name" value="AAA"/>
    <property type="match status" value="2"/>
</dbReference>
<dbReference type="InterPro" id="IPR003439">
    <property type="entry name" value="ABC_transporter-like_ATP-bd"/>
</dbReference>
<dbReference type="InterPro" id="IPR037118">
    <property type="entry name" value="Val-tRNA_synth_C_sf"/>
</dbReference>
<dbReference type="InterPro" id="IPR003593">
    <property type="entry name" value="AAA+_ATPase"/>
</dbReference>
<evidence type="ECO:0000256" key="2">
    <source>
        <dbReference type="ARBA" id="ARBA00022741"/>
    </source>
</evidence>
<reference evidence="6" key="2">
    <citation type="submission" date="2021-04" db="EMBL/GenBank/DDBJ databases">
        <authorList>
            <person name="Gilroy R."/>
        </authorList>
    </citation>
    <scope>NUCLEOTIDE SEQUENCE</scope>
    <source>
        <strain evidence="6">F6-6636</strain>
    </source>
</reference>
<feature type="domain" description="ABC transporter" evidence="5">
    <location>
        <begin position="331"/>
        <end position="545"/>
    </location>
</feature>
<sequence length="652" mass="74467">MILLQAQNIARTFGGEYLFKNVHLEVKDHARIAIVGPNGVGKSTLLKIIAQVEPPDEGQITLGKGITWDYLPQNSGLNSTRTVYEEMLTLFSDLQLMEKQMHHLETQLSDEKIINNHAQYQQILKQYDQLQNDFADRNGYGYEAEIRSVLHGFKFYDDVYNEPITNLSGGEKSRLALAKLLLSKKDILILDEPTNHIDVDTLGWLETYLQGYPGAVIIVSHDRYFLDHTVNEVYDLTNQHLEHYNGNYTYFVKEKQAKLDQAWRAYNKQQEEIAKLQDFINKNIVRAATTKLAQSRRKQLEKMPKLSRPSAPPRTIHFRFKADTESGKDVLQVNDAAIGYDNHIMAQPINLDVKKHDIQAIVGPNGVGKSTLLKSILHQIPWLAGEEKIGTNVHIGYYDQEQQLLHPNKTVLNEIWDDYPTTPEKEIRNALAGFLFTGDDVEKTVSQLSGGQKARLALTKLAMHHDNFLILDEPTNHLDIGSRDVLEEALRSFNGTVLFVSHDRYFINNVATAINEITPEGSTHYLGNWDYYQDKKAEMQAIAEAQAAEVAAQTKQPNNTEITVTPQQNYQQSKEAQKAKRKLSREVAKLEQQMNELTQQQQQVELAMTEANNYTDPSKMQTLQEQLATIKRQLTDIEDQWEAKELELEELE</sequence>
<evidence type="ECO:0000313" key="6">
    <source>
        <dbReference type="EMBL" id="MBU3851831.1"/>
    </source>
</evidence>
<dbReference type="FunFam" id="3.40.50.300:FF:000011">
    <property type="entry name" value="Putative ABC transporter ATP-binding component"/>
    <property type="match status" value="1"/>
</dbReference>
<dbReference type="PROSITE" id="PS00211">
    <property type="entry name" value="ABC_TRANSPORTER_1"/>
    <property type="match status" value="1"/>
</dbReference>
<dbReference type="AlphaFoldDB" id="A0A948TJW7"/>
<dbReference type="GO" id="GO:0003677">
    <property type="term" value="F:DNA binding"/>
    <property type="evidence" value="ECO:0007669"/>
    <property type="project" value="InterPro"/>
</dbReference>
<dbReference type="Gene3D" id="3.40.50.300">
    <property type="entry name" value="P-loop containing nucleotide triphosphate hydrolases"/>
    <property type="match status" value="2"/>
</dbReference>
<feature type="region of interest" description="Disordered" evidence="4">
    <location>
        <begin position="554"/>
        <end position="574"/>
    </location>
</feature>
<dbReference type="InterPro" id="IPR032781">
    <property type="entry name" value="ABC_tran_Xtn"/>
</dbReference>
<accession>A0A948TJW7</accession>
<protein>
    <submittedName>
        <fullName evidence="6">ABC-F family ATP-binding cassette domain-containing protein</fullName>
    </submittedName>
</protein>
<dbReference type="SUPFAM" id="SSF52540">
    <property type="entry name" value="P-loop containing nucleoside triphosphate hydrolases"/>
    <property type="match status" value="2"/>
</dbReference>
<dbReference type="EMBL" id="JAHLFS010000051">
    <property type="protein sequence ID" value="MBU3851831.1"/>
    <property type="molecule type" value="Genomic_DNA"/>
</dbReference>
<evidence type="ECO:0000313" key="7">
    <source>
        <dbReference type="Proteomes" id="UP000777303"/>
    </source>
</evidence>
<keyword evidence="1" id="KW-0677">Repeat</keyword>
<dbReference type="Pfam" id="PF16326">
    <property type="entry name" value="ABC_tran_CTD"/>
    <property type="match status" value="1"/>
</dbReference>
<evidence type="ECO:0000256" key="1">
    <source>
        <dbReference type="ARBA" id="ARBA00022737"/>
    </source>
</evidence>
<evidence type="ECO:0000256" key="4">
    <source>
        <dbReference type="SAM" id="MobiDB-lite"/>
    </source>
</evidence>
<dbReference type="Pfam" id="PF12848">
    <property type="entry name" value="ABC_tran_Xtn"/>
    <property type="match status" value="1"/>
</dbReference>
<dbReference type="GO" id="GO:0016887">
    <property type="term" value="F:ATP hydrolysis activity"/>
    <property type="evidence" value="ECO:0007669"/>
    <property type="project" value="InterPro"/>
</dbReference>
<dbReference type="PANTHER" id="PTHR42855">
    <property type="entry name" value="ABC TRANSPORTER ATP-BINDING SUBUNIT"/>
    <property type="match status" value="1"/>
</dbReference>
<keyword evidence="3 6" id="KW-0067">ATP-binding</keyword>
<proteinExistence type="predicted"/>
<dbReference type="GO" id="GO:0005524">
    <property type="term" value="F:ATP binding"/>
    <property type="evidence" value="ECO:0007669"/>
    <property type="project" value="UniProtKB-KW"/>
</dbReference>
<dbReference type="InterPro" id="IPR027417">
    <property type="entry name" value="P-loop_NTPase"/>
</dbReference>
<name>A0A948TJW7_9LACO</name>